<evidence type="ECO:0000259" key="15">
    <source>
        <dbReference type="Pfam" id="PF18404"/>
    </source>
</evidence>
<evidence type="ECO:0000313" key="16">
    <source>
        <dbReference type="EMBL" id="KAK1266020.1"/>
    </source>
</evidence>
<keyword evidence="6 10" id="KW-0732">Signal</keyword>
<evidence type="ECO:0000256" key="4">
    <source>
        <dbReference type="ARBA" id="ARBA00006351"/>
    </source>
</evidence>
<dbReference type="SUPFAM" id="SSF53448">
    <property type="entry name" value="Nucleotide-diphospho-sugar transferases"/>
    <property type="match status" value="1"/>
</dbReference>
<dbReference type="InterPro" id="IPR040497">
    <property type="entry name" value="Glyco_transf_24"/>
</dbReference>
<dbReference type="Proteomes" id="UP001179952">
    <property type="component" value="Unassembled WGS sequence"/>
</dbReference>
<dbReference type="InterPro" id="IPR029044">
    <property type="entry name" value="Nucleotide-diphossugar_trans"/>
</dbReference>
<dbReference type="GO" id="GO:0003980">
    <property type="term" value="F:UDP-glucose:glycoprotein glucosyltransferase activity"/>
    <property type="evidence" value="ECO:0007669"/>
    <property type="project" value="InterPro"/>
</dbReference>
<dbReference type="GO" id="GO:0005788">
    <property type="term" value="C:endoplasmic reticulum lumen"/>
    <property type="evidence" value="ECO:0007669"/>
    <property type="project" value="UniProtKB-SubCell"/>
</dbReference>
<dbReference type="Pfam" id="PF18402">
    <property type="entry name" value="Thioredoxin_14"/>
    <property type="match status" value="1"/>
</dbReference>
<comment type="cofactor">
    <cofactor evidence="1">
        <name>Ca(2+)</name>
        <dbReference type="ChEBI" id="CHEBI:29108"/>
    </cofactor>
</comment>
<dbReference type="Pfam" id="PF06427">
    <property type="entry name" value="UDP-g_GGTase"/>
    <property type="match status" value="1"/>
</dbReference>
<dbReference type="GO" id="GO:0036503">
    <property type="term" value="P:ERAD pathway"/>
    <property type="evidence" value="ECO:0007669"/>
    <property type="project" value="TreeGrafter"/>
</dbReference>
<dbReference type="PANTHER" id="PTHR11226:SF0">
    <property type="entry name" value="UDP-GLUCOSE:GLYCOPROTEIN GLUCOSYLTRANSFERASE"/>
    <property type="match status" value="1"/>
</dbReference>
<evidence type="ECO:0000256" key="9">
    <source>
        <dbReference type="SAM" id="MobiDB-lite"/>
    </source>
</evidence>
<feature type="signal peptide" evidence="10">
    <location>
        <begin position="1"/>
        <end position="33"/>
    </location>
</feature>
<evidence type="ECO:0000256" key="1">
    <source>
        <dbReference type="ARBA" id="ARBA00001913"/>
    </source>
</evidence>
<keyword evidence="5" id="KW-0808">Transferase</keyword>
<feature type="domain" description="Glucosyltransferase 24 catalytic" evidence="15">
    <location>
        <begin position="1344"/>
        <end position="1610"/>
    </location>
</feature>
<comment type="similarity">
    <text evidence="4">Belongs to the glycosyltransferase 8 family.</text>
</comment>
<dbReference type="Gene3D" id="3.90.550.10">
    <property type="entry name" value="Spore Coat Polysaccharide Biosynthesis Protein SpsA, Chain A"/>
    <property type="match status" value="1"/>
</dbReference>
<feature type="chain" id="PRO_5044012556" evidence="10">
    <location>
        <begin position="34"/>
        <end position="1650"/>
    </location>
</feature>
<feature type="domain" description="UGGT thioredoxin-like" evidence="12">
    <location>
        <begin position="365"/>
        <end position="482"/>
    </location>
</feature>
<dbReference type="InterPro" id="IPR040525">
    <property type="entry name" value="UGGT_TRXL_4"/>
</dbReference>
<protein>
    <submittedName>
        <fullName evidence="16">UDP-glucose:glycoprotein glucosyltransferase</fullName>
    </submittedName>
</protein>
<dbReference type="GO" id="GO:0051082">
    <property type="term" value="F:unfolded protein binding"/>
    <property type="evidence" value="ECO:0007669"/>
    <property type="project" value="TreeGrafter"/>
</dbReference>
<evidence type="ECO:0000256" key="5">
    <source>
        <dbReference type="ARBA" id="ARBA00022679"/>
    </source>
</evidence>
<dbReference type="Pfam" id="PF18404">
    <property type="entry name" value="Glyco_transf_24"/>
    <property type="match status" value="1"/>
</dbReference>
<evidence type="ECO:0000259" key="12">
    <source>
        <dbReference type="Pfam" id="PF18401"/>
    </source>
</evidence>
<accession>A0AAV9AQ11</accession>
<evidence type="ECO:0000259" key="14">
    <source>
        <dbReference type="Pfam" id="PF18403"/>
    </source>
</evidence>
<dbReference type="EMBL" id="JAUJYN010000007">
    <property type="protein sequence ID" value="KAK1266020.1"/>
    <property type="molecule type" value="Genomic_DNA"/>
</dbReference>
<dbReference type="FunFam" id="3.90.550.10:FF:000054">
    <property type="entry name" value="UDP-glucose:glycoprotein glucosyltransferase 1"/>
    <property type="match status" value="1"/>
</dbReference>
<dbReference type="InterPro" id="IPR009448">
    <property type="entry name" value="UDP-g_GGtrans"/>
</dbReference>
<evidence type="ECO:0000256" key="6">
    <source>
        <dbReference type="ARBA" id="ARBA00022729"/>
    </source>
</evidence>
<feature type="region of interest" description="Disordered" evidence="9">
    <location>
        <begin position="1612"/>
        <end position="1650"/>
    </location>
</feature>
<dbReference type="GO" id="GO:0018279">
    <property type="term" value="P:protein N-linked glycosylation via asparagine"/>
    <property type="evidence" value="ECO:0007669"/>
    <property type="project" value="TreeGrafter"/>
</dbReference>
<dbReference type="CDD" id="cd06432">
    <property type="entry name" value="GT8_HUGT1_C_like"/>
    <property type="match status" value="1"/>
</dbReference>
<feature type="compositionally biased region" description="Acidic residues" evidence="9">
    <location>
        <begin position="1640"/>
        <end position="1650"/>
    </location>
</feature>
<organism evidence="16 17">
    <name type="scientific">Acorus gramineus</name>
    <name type="common">Dwarf sweet flag</name>
    <dbReference type="NCBI Taxonomy" id="55184"/>
    <lineage>
        <taxon>Eukaryota</taxon>
        <taxon>Viridiplantae</taxon>
        <taxon>Streptophyta</taxon>
        <taxon>Embryophyta</taxon>
        <taxon>Tracheophyta</taxon>
        <taxon>Spermatophyta</taxon>
        <taxon>Magnoliopsida</taxon>
        <taxon>Liliopsida</taxon>
        <taxon>Acoraceae</taxon>
        <taxon>Acorus</taxon>
    </lineage>
</organism>
<feature type="domain" description="UGGT thioredoxin-like" evidence="11">
    <location>
        <begin position="53"/>
        <end position="275"/>
    </location>
</feature>
<comment type="subcellular location">
    <subcellularLocation>
        <location evidence="2">Endoplasmic reticulum lumen</location>
    </subcellularLocation>
</comment>
<reference evidence="16" key="1">
    <citation type="journal article" date="2023" name="Nat. Commun.">
        <title>Diploid and tetraploid genomes of Acorus and the evolution of monocots.</title>
        <authorList>
            <person name="Ma L."/>
            <person name="Liu K.W."/>
            <person name="Li Z."/>
            <person name="Hsiao Y.Y."/>
            <person name="Qi Y."/>
            <person name="Fu T."/>
            <person name="Tang G.D."/>
            <person name="Zhang D."/>
            <person name="Sun W.H."/>
            <person name="Liu D.K."/>
            <person name="Li Y."/>
            <person name="Chen G.Z."/>
            <person name="Liu X.D."/>
            <person name="Liao X.Y."/>
            <person name="Jiang Y.T."/>
            <person name="Yu X."/>
            <person name="Hao Y."/>
            <person name="Huang J."/>
            <person name="Zhao X.W."/>
            <person name="Ke S."/>
            <person name="Chen Y.Y."/>
            <person name="Wu W.L."/>
            <person name="Hsu J.L."/>
            <person name="Lin Y.F."/>
            <person name="Huang M.D."/>
            <person name="Li C.Y."/>
            <person name="Huang L."/>
            <person name="Wang Z.W."/>
            <person name="Zhao X."/>
            <person name="Zhong W.Y."/>
            <person name="Peng D.H."/>
            <person name="Ahmad S."/>
            <person name="Lan S."/>
            <person name="Zhang J.S."/>
            <person name="Tsai W.C."/>
            <person name="Van de Peer Y."/>
            <person name="Liu Z.J."/>
        </authorList>
    </citation>
    <scope>NUCLEOTIDE SEQUENCE</scope>
    <source>
        <strain evidence="16">SCP</strain>
    </source>
</reference>
<keyword evidence="7" id="KW-0256">Endoplasmic reticulum</keyword>
<name>A0AAV9AQ11_ACOGR</name>
<evidence type="ECO:0000256" key="10">
    <source>
        <dbReference type="SAM" id="SignalP"/>
    </source>
</evidence>
<keyword evidence="17" id="KW-1185">Reference proteome</keyword>
<evidence type="ECO:0000259" key="13">
    <source>
        <dbReference type="Pfam" id="PF18402"/>
    </source>
</evidence>
<dbReference type="PANTHER" id="PTHR11226">
    <property type="entry name" value="UDP-GLUCOSE GLYCOPROTEIN:GLUCOSYLTRANSFERASE"/>
    <property type="match status" value="1"/>
</dbReference>
<proteinExistence type="inferred from homology"/>
<dbReference type="InterPro" id="IPR040692">
    <property type="entry name" value="UGGT_TRXL_3"/>
</dbReference>
<dbReference type="Pfam" id="PF18403">
    <property type="entry name" value="Thioredoxin_15"/>
    <property type="match status" value="1"/>
</dbReference>
<comment type="pathway">
    <text evidence="3">Protein modification; protein glycosylation.</text>
</comment>
<reference evidence="16" key="2">
    <citation type="submission" date="2023-06" db="EMBL/GenBank/DDBJ databases">
        <authorList>
            <person name="Ma L."/>
            <person name="Liu K.-W."/>
            <person name="Li Z."/>
            <person name="Hsiao Y.-Y."/>
            <person name="Qi Y."/>
            <person name="Fu T."/>
            <person name="Tang G."/>
            <person name="Zhang D."/>
            <person name="Sun W.-H."/>
            <person name="Liu D.-K."/>
            <person name="Li Y."/>
            <person name="Chen G.-Z."/>
            <person name="Liu X.-D."/>
            <person name="Liao X.-Y."/>
            <person name="Jiang Y.-T."/>
            <person name="Yu X."/>
            <person name="Hao Y."/>
            <person name="Huang J."/>
            <person name="Zhao X.-W."/>
            <person name="Ke S."/>
            <person name="Chen Y.-Y."/>
            <person name="Wu W.-L."/>
            <person name="Hsu J.-L."/>
            <person name="Lin Y.-F."/>
            <person name="Huang M.-D."/>
            <person name="Li C.-Y."/>
            <person name="Huang L."/>
            <person name="Wang Z.-W."/>
            <person name="Zhao X."/>
            <person name="Zhong W.-Y."/>
            <person name="Peng D.-H."/>
            <person name="Ahmad S."/>
            <person name="Lan S."/>
            <person name="Zhang J.-S."/>
            <person name="Tsai W.-C."/>
            <person name="Van De Peer Y."/>
            <person name="Liu Z.-J."/>
        </authorList>
    </citation>
    <scope>NUCLEOTIDE SEQUENCE</scope>
    <source>
        <strain evidence="16">SCP</strain>
        <tissue evidence="16">Leaves</tissue>
    </source>
</reference>
<sequence length="1650" mass="186030">MTKMGFCSRSRFPLFAFVLFLVVLCALGTSASAESNRRPKNVQVSLRSKWSGTPLLLEAGELLSKEWKDLFWEFIGIWVDSNDDASCLTAKCCLQKIVKHGRFLLSEPLGSIFEFSLTLRSASPHLVVYRQLAVDSLSSFPLADETNLLYEEDALKSYASSGSKIGESLLTNVNPKSPGGKCCWVDTGAALFFDLPELLKWLSSPTKLAEDSSEQPEIFDFDHVHLNSSKSSPVAILYGALGTDCFKEFHAVLADSSKKGRVRYVVRPVLPSGCEAVTGSCASVGTQDALNLGGYGVELALKNMEYKAMDDSTVKKGVTLEDPHTEDLSQEVRGFIFSKIMDRKPELTSEVMAFRDYLLSATVSDTLDVWELKDLGHQTAQRIIHASDPLQSMQEINQNFPTVVSSLSRMKLNASIKDEIIANQRMVAPGKSLMALNGALLNIEDIDLYLLMDMVHEELSIADQFLKLKIPRSAIRNLLSSASPPEANTFRVDFRSTHVHYLNNLEEDAMYKRWRNNINELLYPVFPGQFRYIRKNIFHAVYVIDPATTCGLESVDLILSMYENNVPMRFGVILYSTKVVKKIDHNGGKLPIHPPGVDGNHLGEDISSLIIRLFSFIEENYGTQLAFQFLSSVNKEWTISGDPSEESLEMHHVEGAFVEAISSKAKSPPQETLLKIEKDLELKQKADESSLFIYKLGLSKLECSMLMNGLIYETSEGALMNAMNAEMPKIQEQVYYGHINSYTDILDYLLSESGHPRYNPQIVGEKNDQKKFVSLSASALDGDSILNDISYIHSHETHDDLKPVTHLLIVNAASKEGMNLLHEGIRYLIGGSKIGRIGVLFNIHDDSLSPSILMAKVFKVTGTSFSYKKKLLDFLDQLCSFYESEYMLDSSVDAEGVQLFTNKVCELAEANDLPSEDYKAALLSFSVDKIKDHLNKVAYLLDKQFGLESGVSAVITNGRVILLNDENSFLSDDLRLLESLEFDQRVKHIVEVIEKVEWQDVDPDSLTSKFISDVIMFVSSSMAVRQRGPEQARFEVLSAEYSAVVLDSGNSSIHIDAVIDPLSPSGQKLSPLLRILQKYVQTSMRIILNPVSSLVDLPLKNYYRYVVPTMDDFSITDYSVNGPKAFFSNMPLSKTLTMNLDVPEPWLVEPVIAVHDLDNILLENLGDERTLQAVFELEALVLTGHCAEEDHDPPRGLQLILGSKSRPHLVDTLVMANLGYWQMKISPGVWYLQLAPGRSSDLYSLKETKDGRKQFPLSKRIIVNDLRGKLVHLEVMKKRGKEHEQLLSASADDVSLKGDKVHHQSWNTNLLKWATDLIGGGGQTRKKDGAPGGVEKSRRHGTTINIFSIASGHLYERFLKIMILSVLKNTNRPVKFWFIKNYLSPQFKDVIPHMAREYGFEYELITYKWPTWLHKQKEKQRIIWAYKILFLDVIFPLSLEKVIFVDADQVVRADMGELYDMDIKGRPLAYTPFCDNNKDMDGYRFWRQGFWNEHLRGKPYHISALYVVDLARFRQTAAGDNLRVFYETLSKDPNSLSNLDQDLPNYAQHQVPIFSLPREWLWCESWCGNSTKSKAKTIDLCNNPMTKEPKLQGARRIISEWTDLDSEARRFTARISGEEVEPQEELPSPPKPISSTDHIDQEDLESQAEL</sequence>
<evidence type="ECO:0000259" key="11">
    <source>
        <dbReference type="Pfam" id="PF18400"/>
    </source>
</evidence>
<dbReference type="Pfam" id="PF18400">
    <property type="entry name" value="Thioredoxin_12"/>
    <property type="match status" value="1"/>
</dbReference>
<gene>
    <name evidence="16" type="ORF">QJS04_geneDACA009062</name>
</gene>
<keyword evidence="8" id="KW-0325">Glycoprotein</keyword>
<dbReference type="Pfam" id="PF18401">
    <property type="entry name" value="Thioredoxin_13"/>
    <property type="match status" value="1"/>
</dbReference>
<comment type="caution">
    <text evidence="16">The sequence shown here is derived from an EMBL/GenBank/DDBJ whole genome shotgun (WGS) entry which is preliminary data.</text>
</comment>
<feature type="domain" description="UGGT thioredoxin-like" evidence="13">
    <location>
        <begin position="492"/>
        <end position="762"/>
    </location>
</feature>
<evidence type="ECO:0000256" key="7">
    <source>
        <dbReference type="ARBA" id="ARBA00022824"/>
    </source>
</evidence>
<evidence type="ECO:0000313" key="17">
    <source>
        <dbReference type="Proteomes" id="UP001179952"/>
    </source>
</evidence>
<dbReference type="InterPro" id="IPR040693">
    <property type="entry name" value="UGGT_TRXL_1"/>
</dbReference>
<evidence type="ECO:0000256" key="3">
    <source>
        <dbReference type="ARBA" id="ARBA00004922"/>
    </source>
</evidence>
<evidence type="ECO:0000256" key="2">
    <source>
        <dbReference type="ARBA" id="ARBA00004319"/>
    </source>
</evidence>
<dbReference type="InterPro" id="IPR040694">
    <property type="entry name" value="UGGT_TRXL_2"/>
</dbReference>
<evidence type="ECO:0000256" key="8">
    <source>
        <dbReference type="ARBA" id="ARBA00023180"/>
    </source>
</evidence>
<feature type="domain" description="UDP-glucose:glycoprotein glucosyltransferase thioredoxin-like" evidence="14">
    <location>
        <begin position="783"/>
        <end position="1023"/>
    </location>
</feature>